<dbReference type="AlphaFoldDB" id="A0A194R1L5"/>
<evidence type="ECO:0000313" key="3">
    <source>
        <dbReference type="Proteomes" id="UP000053240"/>
    </source>
</evidence>
<proteinExistence type="predicted"/>
<protein>
    <submittedName>
        <fullName evidence="2">Lipase 3</fullName>
    </submittedName>
</protein>
<organism evidence="2 3">
    <name type="scientific">Papilio machaon</name>
    <name type="common">Old World swallowtail butterfly</name>
    <dbReference type="NCBI Taxonomy" id="76193"/>
    <lineage>
        <taxon>Eukaryota</taxon>
        <taxon>Metazoa</taxon>
        <taxon>Ecdysozoa</taxon>
        <taxon>Arthropoda</taxon>
        <taxon>Hexapoda</taxon>
        <taxon>Insecta</taxon>
        <taxon>Pterygota</taxon>
        <taxon>Neoptera</taxon>
        <taxon>Endopterygota</taxon>
        <taxon>Lepidoptera</taxon>
        <taxon>Glossata</taxon>
        <taxon>Ditrysia</taxon>
        <taxon>Papilionoidea</taxon>
        <taxon>Papilionidae</taxon>
        <taxon>Papilioninae</taxon>
        <taxon>Papilio</taxon>
    </lineage>
</organism>
<dbReference type="PANTHER" id="PTHR11005">
    <property type="entry name" value="LYSOSOMAL ACID LIPASE-RELATED"/>
    <property type="match status" value="1"/>
</dbReference>
<evidence type="ECO:0000313" key="2">
    <source>
        <dbReference type="EMBL" id="KPJ11414.1"/>
    </source>
</evidence>
<keyword evidence="1" id="KW-1133">Transmembrane helix</keyword>
<keyword evidence="1" id="KW-0812">Transmembrane</keyword>
<evidence type="ECO:0000256" key="1">
    <source>
        <dbReference type="SAM" id="Phobius"/>
    </source>
</evidence>
<dbReference type="Proteomes" id="UP000053240">
    <property type="component" value="Unassembled WGS sequence"/>
</dbReference>
<dbReference type="Gene3D" id="3.40.50.1820">
    <property type="entry name" value="alpha/beta hydrolase"/>
    <property type="match status" value="1"/>
</dbReference>
<keyword evidence="1" id="KW-0472">Membrane</keyword>
<keyword evidence="3" id="KW-1185">Reference proteome</keyword>
<dbReference type="EMBL" id="KQ460883">
    <property type="protein sequence ID" value="KPJ11414.1"/>
    <property type="molecule type" value="Genomic_DNA"/>
</dbReference>
<accession>A0A194R1L5</accession>
<dbReference type="InParanoid" id="A0A194R1L5"/>
<feature type="transmembrane region" description="Helical" evidence="1">
    <location>
        <begin position="21"/>
        <end position="48"/>
    </location>
</feature>
<sequence length="263" mass="28794">MTEKRSGVYSVPPGGTGLRRTAIFLGWLGGSLGTLLTGWLAGSLSILLAGSLSGLLAGSLSGLLPTLMSGWSDVLLVALISGWEFASRFGIGEFMPNSQIMTWAGESMCRDEVATQAICSNILFLIGGWNEDQHNATMMPAIFGHTPAGAAVRQFAHYGQSIAGKEFRRYDHGLLRNMIVYGNMRPPKYNLGNVKIPTFLHYSYNDPLSQVEDVYRLHEELGHGIKMLLPLPTFSHLDYMWGIDAKTVLYDRVINLMKSVGHG</sequence>
<dbReference type="SUPFAM" id="SSF53474">
    <property type="entry name" value="alpha/beta-Hydrolases"/>
    <property type="match status" value="1"/>
</dbReference>
<gene>
    <name evidence="2" type="ORF">RR48_15053</name>
</gene>
<reference evidence="2 3" key="1">
    <citation type="journal article" date="2015" name="Nat. Commun.">
        <title>Outbred genome sequencing and CRISPR/Cas9 gene editing in butterflies.</title>
        <authorList>
            <person name="Li X."/>
            <person name="Fan D."/>
            <person name="Zhang W."/>
            <person name="Liu G."/>
            <person name="Zhang L."/>
            <person name="Zhao L."/>
            <person name="Fang X."/>
            <person name="Chen L."/>
            <person name="Dong Y."/>
            <person name="Chen Y."/>
            <person name="Ding Y."/>
            <person name="Zhao R."/>
            <person name="Feng M."/>
            <person name="Zhu Y."/>
            <person name="Feng Y."/>
            <person name="Jiang X."/>
            <person name="Zhu D."/>
            <person name="Xiang H."/>
            <person name="Feng X."/>
            <person name="Li S."/>
            <person name="Wang J."/>
            <person name="Zhang G."/>
            <person name="Kronforst M.R."/>
            <person name="Wang W."/>
        </authorList>
    </citation>
    <scope>NUCLEOTIDE SEQUENCE [LARGE SCALE GENOMIC DNA]</scope>
    <source>
        <strain evidence="2">Ya'a_city_454_Pm</strain>
        <tissue evidence="2">Whole body</tissue>
    </source>
</reference>
<name>A0A194R1L5_PAPMA</name>
<dbReference type="InterPro" id="IPR029058">
    <property type="entry name" value="AB_hydrolase_fold"/>
</dbReference>